<feature type="signal peptide" evidence="1">
    <location>
        <begin position="1"/>
        <end position="24"/>
    </location>
</feature>
<dbReference type="Pfam" id="PF11954">
    <property type="entry name" value="DUF3471"/>
    <property type="match status" value="1"/>
</dbReference>
<dbReference type="HOGENOM" id="CLU_1101354_0_0_6"/>
<evidence type="ECO:0000259" key="3">
    <source>
        <dbReference type="Pfam" id="PF14534"/>
    </source>
</evidence>
<evidence type="ECO:0000256" key="1">
    <source>
        <dbReference type="SAM" id="SignalP"/>
    </source>
</evidence>
<feature type="domain" description="Peptidase S12 Pab87-related C-terminal" evidence="2">
    <location>
        <begin position="170"/>
        <end position="244"/>
    </location>
</feature>
<accession>A0A0H2X9B3</accession>
<dbReference type="Proteomes" id="UP000000420">
    <property type="component" value="Chromosome"/>
</dbReference>
<dbReference type="RefSeq" id="WP_011269768.1">
    <property type="nucleotide sequence ID" value="NC_007086.1"/>
</dbReference>
<feature type="chain" id="PRO_5002601100" description="DUF4440 domain-containing protein" evidence="1">
    <location>
        <begin position="25"/>
        <end position="257"/>
    </location>
</feature>
<name>A0A0H2X9B3_XANC8</name>
<feature type="domain" description="DUF4440" evidence="3">
    <location>
        <begin position="33"/>
        <end position="149"/>
    </location>
</feature>
<evidence type="ECO:0000313" key="4">
    <source>
        <dbReference type="EMBL" id="AAY49210.1"/>
    </source>
</evidence>
<protein>
    <recommendedName>
        <fullName evidence="6">DUF4440 domain-containing protein</fullName>
    </recommendedName>
</protein>
<dbReference type="KEGG" id="xcb:XC_2154"/>
<dbReference type="AlphaFoldDB" id="A0A0H2X9B3"/>
<evidence type="ECO:0008006" key="6">
    <source>
        <dbReference type="Google" id="ProtNLM"/>
    </source>
</evidence>
<dbReference type="EMBL" id="CP000050">
    <property type="protein sequence ID" value="AAY49210.1"/>
    <property type="molecule type" value="Genomic_DNA"/>
</dbReference>
<evidence type="ECO:0000313" key="5">
    <source>
        <dbReference type="Proteomes" id="UP000000420"/>
    </source>
</evidence>
<keyword evidence="1" id="KW-0732">Signal</keyword>
<dbReference type="SUPFAM" id="SSF54427">
    <property type="entry name" value="NTF2-like"/>
    <property type="match status" value="1"/>
</dbReference>
<sequence length="257" mass="27843">MPLRSVRTTLAAFVLVALAPVATAATQDEEAAVRAADAAFWKAYNACDLPAAGKLLSADVEFYHDRTGLTRTRDGLIESLRKGPCADPNMRLRREAIDTSLAFHPLSGGFALLSGQHRFYVQRAGAPESLDGQASFTTVWIADGGQWRMHRVLSYAHGPAPYMPPARTLTLPAATLARYAGQYRSARIGSIVVVADGDHLRLTAGSFVATLYPESTTRFFAMERDLRFDFEADAAGAIVALAAYEHGEVSDRAVREP</sequence>
<dbReference type="InterPro" id="IPR021860">
    <property type="entry name" value="Peptidase_S12_Pab87-rel_C"/>
</dbReference>
<gene>
    <name evidence="4" type="ordered locus">XC_2154</name>
</gene>
<evidence type="ECO:0000259" key="2">
    <source>
        <dbReference type="Pfam" id="PF11954"/>
    </source>
</evidence>
<dbReference type="Pfam" id="PF14534">
    <property type="entry name" value="DUF4440"/>
    <property type="match status" value="1"/>
</dbReference>
<reference evidence="4 5" key="1">
    <citation type="journal article" date="2005" name="Genome Res.">
        <title>Comparative and functional genomic analyses of the pathogenicity of phytopathogen Xanthomonas campestris pv. campestris.</title>
        <authorList>
            <person name="Qian W."/>
            <person name="Jia Y."/>
            <person name="Ren S.X."/>
            <person name="He Y.Q."/>
            <person name="Feng J.X."/>
            <person name="Lu L.F."/>
            <person name="Sun Q."/>
            <person name="Ying G."/>
            <person name="Tang D.J."/>
            <person name="Tang H."/>
            <person name="Wu W."/>
            <person name="Hao P."/>
            <person name="Wang L."/>
            <person name="Jiang B.L."/>
            <person name="Zeng S."/>
            <person name="Gu W.Y."/>
            <person name="Lu G."/>
            <person name="Rong L."/>
            <person name="Tian Y."/>
            <person name="Yao Z."/>
            <person name="Fu G."/>
            <person name="Chen B."/>
            <person name="Fang R."/>
            <person name="Qiang B."/>
            <person name="Chen Z."/>
            <person name="Zhao G.P."/>
            <person name="Tang J.L."/>
            <person name="He C."/>
        </authorList>
    </citation>
    <scope>NUCLEOTIDE SEQUENCE [LARGE SCALE GENOMIC DNA]</scope>
    <source>
        <strain evidence="4 5">8004</strain>
    </source>
</reference>
<dbReference type="InterPro" id="IPR027843">
    <property type="entry name" value="DUF4440"/>
</dbReference>
<organism evidence="4 5">
    <name type="scientific">Xanthomonas campestris pv. campestris (strain 8004)</name>
    <dbReference type="NCBI Taxonomy" id="314565"/>
    <lineage>
        <taxon>Bacteria</taxon>
        <taxon>Pseudomonadati</taxon>
        <taxon>Pseudomonadota</taxon>
        <taxon>Gammaproteobacteria</taxon>
        <taxon>Lysobacterales</taxon>
        <taxon>Lysobacteraceae</taxon>
        <taxon>Xanthomonas</taxon>
    </lineage>
</organism>
<dbReference type="Gene3D" id="3.10.450.50">
    <property type="match status" value="1"/>
</dbReference>
<proteinExistence type="predicted"/>
<dbReference type="InterPro" id="IPR032710">
    <property type="entry name" value="NTF2-like_dom_sf"/>
</dbReference>